<feature type="transmembrane region" description="Helical" evidence="6">
    <location>
        <begin position="316"/>
        <end position="334"/>
    </location>
</feature>
<evidence type="ECO:0000313" key="7">
    <source>
        <dbReference type="EMBL" id="OWF43702.1"/>
    </source>
</evidence>
<evidence type="ECO:0000256" key="2">
    <source>
        <dbReference type="ARBA" id="ARBA00022692"/>
    </source>
</evidence>
<proteinExistence type="predicted"/>
<feature type="transmembrane region" description="Helical" evidence="6">
    <location>
        <begin position="288"/>
        <end position="310"/>
    </location>
</feature>
<comment type="subcellular location">
    <subcellularLocation>
        <location evidence="1">Membrane</location>
        <topology evidence="1">Multi-pass membrane protein</topology>
    </subcellularLocation>
</comment>
<feature type="transmembrane region" description="Helical" evidence="6">
    <location>
        <begin position="346"/>
        <end position="370"/>
    </location>
</feature>
<dbReference type="OrthoDB" id="10499093at2759"/>
<protein>
    <submittedName>
        <fullName evidence="7">Protein lifeguard 2</fullName>
    </submittedName>
</protein>
<evidence type="ECO:0000256" key="5">
    <source>
        <dbReference type="SAM" id="MobiDB-lite"/>
    </source>
</evidence>
<feature type="transmembrane region" description="Helical" evidence="6">
    <location>
        <begin position="200"/>
        <end position="218"/>
    </location>
</feature>
<keyword evidence="2 6" id="KW-0812">Transmembrane</keyword>
<dbReference type="InterPro" id="IPR006214">
    <property type="entry name" value="Bax_inhibitor_1-related"/>
</dbReference>
<organism evidence="7 8">
    <name type="scientific">Mizuhopecten yessoensis</name>
    <name type="common">Japanese scallop</name>
    <name type="synonym">Patinopecten yessoensis</name>
    <dbReference type="NCBI Taxonomy" id="6573"/>
    <lineage>
        <taxon>Eukaryota</taxon>
        <taxon>Metazoa</taxon>
        <taxon>Spiralia</taxon>
        <taxon>Lophotrochozoa</taxon>
        <taxon>Mollusca</taxon>
        <taxon>Bivalvia</taxon>
        <taxon>Autobranchia</taxon>
        <taxon>Pteriomorphia</taxon>
        <taxon>Pectinida</taxon>
        <taxon>Pectinoidea</taxon>
        <taxon>Pectinidae</taxon>
        <taxon>Mizuhopecten</taxon>
    </lineage>
</organism>
<dbReference type="Proteomes" id="UP000242188">
    <property type="component" value="Unassembled WGS sequence"/>
</dbReference>
<evidence type="ECO:0000256" key="1">
    <source>
        <dbReference type="ARBA" id="ARBA00004141"/>
    </source>
</evidence>
<dbReference type="PANTHER" id="PTHR23291:SF47">
    <property type="entry name" value="TRANSMEMBRANE BAX INHIBITOR MOTIF CONTAINING 7"/>
    <property type="match status" value="1"/>
</dbReference>
<accession>A0A210Q4P1</accession>
<evidence type="ECO:0000256" key="3">
    <source>
        <dbReference type="ARBA" id="ARBA00022989"/>
    </source>
</evidence>
<sequence length="379" mass="42444">MLSIRIISTFTYHYQQGSIVERYSFYKDTMADHPLAPPPSYEEVVGSASYYPPPNIINGHGDIPPPYSYVNNTYITPTCPPGPAPTSAQGSSQNSQIFVIRPPTQPRANTIDLIPPKPSTPMPPANPNPASNRTPAPNPTPAAPRTTPQNPPQNSNARRQTFENKERIYGFFRKYRCIVLRCSNVVLCEHIRKEIASNNGMRTAAIVMFIGAMIFTWITTETRKAKKPFCIVFMVIFTMIIGYCIMMLSCVVGSPIPLICVGIIAIVCILTILFLLQKWITFTLISGMLFTVVVVPSLMGISTAIFNPVMDCVNGGIAALIFSWWVMLITWCMVEDRKKNGLQPDQYLAIQPFVFAGVLFLPWILLGIIFCKFEWKKYK</sequence>
<keyword evidence="4 6" id="KW-0472">Membrane</keyword>
<dbReference type="EMBL" id="NEDP02005024">
    <property type="protein sequence ID" value="OWF43702.1"/>
    <property type="molecule type" value="Genomic_DNA"/>
</dbReference>
<evidence type="ECO:0000256" key="6">
    <source>
        <dbReference type="SAM" id="Phobius"/>
    </source>
</evidence>
<reference evidence="7 8" key="1">
    <citation type="journal article" date="2017" name="Nat. Ecol. Evol.">
        <title>Scallop genome provides insights into evolution of bilaterian karyotype and development.</title>
        <authorList>
            <person name="Wang S."/>
            <person name="Zhang J."/>
            <person name="Jiao W."/>
            <person name="Li J."/>
            <person name="Xun X."/>
            <person name="Sun Y."/>
            <person name="Guo X."/>
            <person name="Huan P."/>
            <person name="Dong B."/>
            <person name="Zhang L."/>
            <person name="Hu X."/>
            <person name="Sun X."/>
            <person name="Wang J."/>
            <person name="Zhao C."/>
            <person name="Wang Y."/>
            <person name="Wang D."/>
            <person name="Huang X."/>
            <person name="Wang R."/>
            <person name="Lv J."/>
            <person name="Li Y."/>
            <person name="Zhang Z."/>
            <person name="Liu B."/>
            <person name="Lu W."/>
            <person name="Hui Y."/>
            <person name="Liang J."/>
            <person name="Zhou Z."/>
            <person name="Hou R."/>
            <person name="Li X."/>
            <person name="Liu Y."/>
            <person name="Li H."/>
            <person name="Ning X."/>
            <person name="Lin Y."/>
            <person name="Zhao L."/>
            <person name="Xing Q."/>
            <person name="Dou J."/>
            <person name="Li Y."/>
            <person name="Mao J."/>
            <person name="Guo H."/>
            <person name="Dou H."/>
            <person name="Li T."/>
            <person name="Mu C."/>
            <person name="Jiang W."/>
            <person name="Fu Q."/>
            <person name="Fu X."/>
            <person name="Miao Y."/>
            <person name="Liu J."/>
            <person name="Yu Q."/>
            <person name="Li R."/>
            <person name="Liao H."/>
            <person name="Li X."/>
            <person name="Kong Y."/>
            <person name="Jiang Z."/>
            <person name="Chourrout D."/>
            <person name="Li R."/>
            <person name="Bao Z."/>
        </authorList>
    </citation>
    <scope>NUCLEOTIDE SEQUENCE [LARGE SCALE GENOMIC DNA]</scope>
    <source>
        <strain evidence="7 8">PY_sf001</strain>
    </source>
</reference>
<evidence type="ECO:0000256" key="4">
    <source>
        <dbReference type="ARBA" id="ARBA00023136"/>
    </source>
</evidence>
<keyword evidence="3 6" id="KW-1133">Transmembrane helix</keyword>
<feature type="region of interest" description="Disordered" evidence="5">
    <location>
        <begin position="103"/>
        <end position="160"/>
    </location>
</feature>
<name>A0A210Q4P1_MIZYE</name>
<dbReference type="GO" id="GO:0016020">
    <property type="term" value="C:membrane"/>
    <property type="evidence" value="ECO:0007669"/>
    <property type="project" value="UniProtKB-SubCell"/>
</dbReference>
<evidence type="ECO:0000313" key="8">
    <source>
        <dbReference type="Proteomes" id="UP000242188"/>
    </source>
</evidence>
<feature type="compositionally biased region" description="Pro residues" evidence="5">
    <location>
        <begin position="115"/>
        <end position="127"/>
    </location>
</feature>
<dbReference type="AlphaFoldDB" id="A0A210Q4P1"/>
<gene>
    <name evidence="7" type="ORF">KP79_PYT04224</name>
</gene>
<feature type="transmembrane region" description="Helical" evidence="6">
    <location>
        <begin position="230"/>
        <end position="249"/>
    </location>
</feature>
<comment type="caution">
    <text evidence="7">The sequence shown here is derived from an EMBL/GenBank/DDBJ whole genome shotgun (WGS) entry which is preliminary data.</text>
</comment>
<feature type="compositionally biased region" description="Low complexity" evidence="5">
    <location>
        <begin position="143"/>
        <end position="157"/>
    </location>
</feature>
<feature type="transmembrane region" description="Helical" evidence="6">
    <location>
        <begin position="255"/>
        <end position="276"/>
    </location>
</feature>
<keyword evidence="8" id="KW-1185">Reference proteome</keyword>
<dbReference type="PANTHER" id="PTHR23291">
    <property type="entry name" value="BAX INHIBITOR-RELATED"/>
    <property type="match status" value="1"/>
</dbReference>